<proteinExistence type="predicted"/>
<evidence type="ECO:0000313" key="3">
    <source>
        <dbReference type="EMBL" id="MPA67096.1"/>
    </source>
</evidence>
<dbReference type="SMART" id="SM00672">
    <property type="entry name" value="CAP10"/>
    <property type="match status" value="1"/>
</dbReference>
<dbReference type="PANTHER" id="PTHR12203:SF108">
    <property type="entry name" value="O-GLUCOSYLTRANSFERASE RUMI HOMOLOG"/>
    <property type="match status" value="1"/>
</dbReference>
<accession>A0A5B7BFV0</accession>
<evidence type="ECO:0000256" key="1">
    <source>
        <dbReference type="SAM" id="Phobius"/>
    </source>
</evidence>
<keyword evidence="1" id="KW-1133">Transmembrane helix</keyword>
<name>A0A5B7BFV0_DAVIN</name>
<reference evidence="3" key="1">
    <citation type="submission" date="2019-08" db="EMBL/GenBank/DDBJ databases">
        <title>Reference gene set and small RNA set construction with multiple tissues from Davidia involucrata Baill.</title>
        <authorList>
            <person name="Yang H."/>
            <person name="Zhou C."/>
            <person name="Li G."/>
            <person name="Wang J."/>
            <person name="Gao P."/>
            <person name="Wang M."/>
            <person name="Wang R."/>
            <person name="Zhao Y."/>
        </authorList>
    </citation>
    <scope>NUCLEOTIDE SEQUENCE</scope>
    <source>
        <tissue evidence="3">Mixed with DoveR01_LX</tissue>
    </source>
</reference>
<keyword evidence="1" id="KW-0472">Membrane</keyword>
<feature type="transmembrane region" description="Helical" evidence="1">
    <location>
        <begin position="29"/>
        <end position="51"/>
    </location>
</feature>
<dbReference type="Pfam" id="PF05686">
    <property type="entry name" value="Glyco_transf_90"/>
    <property type="match status" value="1"/>
</dbReference>
<dbReference type="EMBL" id="GHES01036537">
    <property type="protein sequence ID" value="MPA67096.1"/>
    <property type="molecule type" value="Transcribed_RNA"/>
</dbReference>
<protein>
    <recommendedName>
        <fullName evidence="2">Glycosyl transferase CAP10 domain-containing protein</fullName>
    </recommendedName>
</protein>
<dbReference type="PANTHER" id="PTHR12203">
    <property type="entry name" value="KDEL LYS-ASP-GLU-LEU CONTAINING - RELATED"/>
    <property type="match status" value="1"/>
</dbReference>
<dbReference type="AlphaFoldDB" id="A0A5B7BFV0"/>
<gene>
    <name evidence="3" type="ORF">Din_036537</name>
</gene>
<sequence>MGDNNNAHATRIIWNYLSGMIEQPWKNGVSMTASLFFIILLVAAIISTHWIDVSLITVTSFQKEFLPSKSRQTPSVPLEMNCSFTCPGNDNVTHKTDDSVSAEACPEYFRWIHEDVQPWQNTGITREMVERAESAAHIRVVIVNGRVYVKKYKKVFQTRDVVTVWGILQLLRLYPGNLPDLDLMFSCDDKPAIPKRYYNKASAPPPLIHYCGDESTFDIVFPDWSFWGWPELHIEPWETVRKELEEGNNGVKWMEREPYAYWKGNTVVGAARRELAKCNVTDKQDWNARIYDLDWQAERQEEFKNTDLASQCTHRYKIYVEGVAWSVSEKYILACDSMNLLITPHYYDFFTRSLVPTIHYWPINENDKCRSIKFAVDWGNNHPQKAQEIGKAGSKFIQEELKMKHVYDYMFHLLYEYAKLLKYQPIVPQGAVEVCSETLACSGKGLKKKYKINSMVKGPADTSPCTMPPPYDPAILQAFLQRKSKLTKQVEMWEETENI</sequence>
<evidence type="ECO:0000259" key="2">
    <source>
        <dbReference type="SMART" id="SM00672"/>
    </source>
</evidence>
<keyword evidence="1" id="KW-0812">Transmembrane</keyword>
<organism evidence="3">
    <name type="scientific">Davidia involucrata</name>
    <name type="common">Dove tree</name>
    <dbReference type="NCBI Taxonomy" id="16924"/>
    <lineage>
        <taxon>Eukaryota</taxon>
        <taxon>Viridiplantae</taxon>
        <taxon>Streptophyta</taxon>
        <taxon>Embryophyta</taxon>
        <taxon>Tracheophyta</taxon>
        <taxon>Spermatophyta</taxon>
        <taxon>Magnoliopsida</taxon>
        <taxon>eudicotyledons</taxon>
        <taxon>Gunneridae</taxon>
        <taxon>Pentapetalae</taxon>
        <taxon>asterids</taxon>
        <taxon>Cornales</taxon>
        <taxon>Nyssaceae</taxon>
        <taxon>Davidia</taxon>
    </lineage>
</organism>
<dbReference type="InterPro" id="IPR051091">
    <property type="entry name" value="O-Glucosyltr/Glycosyltrsf_90"/>
</dbReference>
<feature type="domain" description="Glycosyl transferase CAP10" evidence="2">
    <location>
        <begin position="177"/>
        <end position="424"/>
    </location>
</feature>
<dbReference type="InterPro" id="IPR006598">
    <property type="entry name" value="CAP10"/>
</dbReference>